<evidence type="ECO:0000313" key="2">
    <source>
        <dbReference type="Proteomes" id="UP001201812"/>
    </source>
</evidence>
<dbReference type="Proteomes" id="UP001201812">
    <property type="component" value="Unassembled WGS sequence"/>
</dbReference>
<evidence type="ECO:0000313" key="1">
    <source>
        <dbReference type="EMBL" id="KAI1722058.1"/>
    </source>
</evidence>
<protein>
    <submittedName>
        <fullName evidence="1">Uncharacterized protein</fullName>
    </submittedName>
</protein>
<comment type="caution">
    <text evidence="1">The sequence shown here is derived from an EMBL/GenBank/DDBJ whole genome shotgun (WGS) entry which is preliminary data.</text>
</comment>
<name>A0AAD4NAY9_9BILA</name>
<proteinExistence type="predicted"/>
<accession>A0AAD4NAY9</accession>
<gene>
    <name evidence="1" type="ORF">DdX_04354</name>
</gene>
<keyword evidence="2" id="KW-1185">Reference proteome</keyword>
<dbReference type="AlphaFoldDB" id="A0AAD4NAY9"/>
<sequence>MSDKLPVCNFHCHRERDCTFAILKPQNSALCRRIHSFFGHRQSDPLETLSSRVSDWNDGKLHILIKIPDFDYSEEFVHLLARCRELTLDKDCSLLNIGQQLKACSVGNCSKVTVVDDAYIPSDELPITDVIDFIFHMSRSKYGGKEDVWLVGTEQYSINGRVFTIFTSRAPTPQYINKITEAFRQRFESSTNVPAFLFEWCLKGVPDWRPQAFPLRETPVIARKRMDPDMLDWSETFSSSNLPVHNTHTIDRELRIMTWAYGVQLHSYSVDVKYSV</sequence>
<reference evidence="1" key="1">
    <citation type="submission" date="2022-01" db="EMBL/GenBank/DDBJ databases">
        <title>Genome Sequence Resource for Two Populations of Ditylenchus destructor, the Migratory Endoparasitic Phytonematode.</title>
        <authorList>
            <person name="Zhang H."/>
            <person name="Lin R."/>
            <person name="Xie B."/>
        </authorList>
    </citation>
    <scope>NUCLEOTIDE SEQUENCE</scope>
    <source>
        <strain evidence="1">BazhouSP</strain>
    </source>
</reference>
<dbReference type="EMBL" id="JAKKPZ010000004">
    <property type="protein sequence ID" value="KAI1722058.1"/>
    <property type="molecule type" value="Genomic_DNA"/>
</dbReference>
<organism evidence="1 2">
    <name type="scientific">Ditylenchus destructor</name>
    <dbReference type="NCBI Taxonomy" id="166010"/>
    <lineage>
        <taxon>Eukaryota</taxon>
        <taxon>Metazoa</taxon>
        <taxon>Ecdysozoa</taxon>
        <taxon>Nematoda</taxon>
        <taxon>Chromadorea</taxon>
        <taxon>Rhabditida</taxon>
        <taxon>Tylenchina</taxon>
        <taxon>Tylenchomorpha</taxon>
        <taxon>Sphaerularioidea</taxon>
        <taxon>Anguinidae</taxon>
        <taxon>Anguininae</taxon>
        <taxon>Ditylenchus</taxon>
    </lineage>
</organism>